<evidence type="ECO:0000313" key="2">
    <source>
        <dbReference type="Proteomes" id="UP000580910"/>
    </source>
</evidence>
<evidence type="ECO:0000313" key="1">
    <source>
        <dbReference type="EMBL" id="MBA8804850.1"/>
    </source>
</evidence>
<dbReference type="RefSeq" id="WP_182540676.1">
    <property type="nucleotide sequence ID" value="NZ_JACGXA010000001.1"/>
</dbReference>
<gene>
    <name evidence="1" type="ORF">FB382_003141</name>
</gene>
<name>A0A7W3J206_9ACTN</name>
<dbReference type="Proteomes" id="UP000580910">
    <property type="component" value="Unassembled WGS sequence"/>
</dbReference>
<sequence length="48" mass="5214">MNPDVCVMHVPDATADRRFEDGFGVVGDLLSVLRAAIEQIIARKGRSS</sequence>
<reference evidence="1 2" key="1">
    <citation type="submission" date="2020-07" db="EMBL/GenBank/DDBJ databases">
        <title>Sequencing the genomes of 1000 actinobacteria strains.</title>
        <authorList>
            <person name="Klenk H.-P."/>
        </authorList>
    </citation>
    <scope>NUCLEOTIDE SEQUENCE [LARGE SCALE GENOMIC DNA]</scope>
    <source>
        <strain evidence="1 2">DSM 21349</strain>
    </source>
</reference>
<organism evidence="1 2">
    <name type="scientific">Nocardioides ginsengisegetis</name>
    <dbReference type="NCBI Taxonomy" id="661491"/>
    <lineage>
        <taxon>Bacteria</taxon>
        <taxon>Bacillati</taxon>
        <taxon>Actinomycetota</taxon>
        <taxon>Actinomycetes</taxon>
        <taxon>Propionibacteriales</taxon>
        <taxon>Nocardioidaceae</taxon>
        <taxon>Nocardioides</taxon>
    </lineage>
</organism>
<proteinExistence type="predicted"/>
<accession>A0A7W3J206</accession>
<dbReference type="EMBL" id="JACGXA010000001">
    <property type="protein sequence ID" value="MBA8804850.1"/>
    <property type="molecule type" value="Genomic_DNA"/>
</dbReference>
<protein>
    <submittedName>
        <fullName evidence="1">Uncharacterized protein</fullName>
    </submittedName>
</protein>
<comment type="caution">
    <text evidence="1">The sequence shown here is derived from an EMBL/GenBank/DDBJ whole genome shotgun (WGS) entry which is preliminary data.</text>
</comment>
<keyword evidence="2" id="KW-1185">Reference proteome</keyword>
<dbReference type="AlphaFoldDB" id="A0A7W3J206"/>